<dbReference type="EMBL" id="KB097496">
    <property type="protein sequence ID" value="ESN95947.1"/>
    <property type="molecule type" value="Genomic_DNA"/>
</dbReference>
<evidence type="ECO:0000313" key="3">
    <source>
        <dbReference type="EnsemblMetazoa" id="HelroP178865"/>
    </source>
</evidence>
<proteinExistence type="predicted"/>
<evidence type="ECO:0000313" key="4">
    <source>
        <dbReference type="Proteomes" id="UP000015101"/>
    </source>
</evidence>
<evidence type="ECO:0000313" key="2">
    <source>
        <dbReference type="EMBL" id="ESN95947.1"/>
    </source>
</evidence>
<dbReference type="InParanoid" id="T1FDU2"/>
<dbReference type="HOGENOM" id="CLU_1148301_0_0_1"/>
<feature type="compositionally biased region" description="Basic and acidic residues" evidence="1">
    <location>
        <begin position="185"/>
        <end position="197"/>
    </location>
</feature>
<dbReference type="Proteomes" id="UP000015101">
    <property type="component" value="Unassembled WGS sequence"/>
</dbReference>
<evidence type="ECO:0000256" key="1">
    <source>
        <dbReference type="SAM" id="MobiDB-lite"/>
    </source>
</evidence>
<gene>
    <name evidence="3" type="primary">20206991</name>
    <name evidence="2" type="ORF">HELRODRAFT_178865</name>
</gene>
<dbReference type="GeneID" id="20206991"/>
<dbReference type="RefSeq" id="XP_009025982.1">
    <property type="nucleotide sequence ID" value="XM_009027734.1"/>
</dbReference>
<sequence>MATQDSTNVPPLLADQEGDGSGHWHKYFQLVHLYVPLDVFMYKIVPLTTVEDCFSWLLQQKGKSTEVLSGVRRFDEGSLKIAHKDLELKIENESNVYSEFRQSIRKDEYESHLFEMNKKHMEAKYDQLIDENVRNLATLKSFIEISVLQKPISELSHTVDETTMNIVQMIKTSNPALGDDDDDDDRRRGYGNDPAREGNDDDREIFYRVRKDGLIRSWKVIEDLTKCLVVHVRHSSSYCQVL</sequence>
<feature type="region of interest" description="Disordered" evidence="1">
    <location>
        <begin position="172"/>
        <end position="197"/>
    </location>
</feature>
<organism evidence="3 4">
    <name type="scientific">Helobdella robusta</name>
    <name type="common">Californian leech</name>
    <dbReference type="NCBI Taxonomy" id="6412"/>
    <lineage>
        <taxon>Eukaryota</taxon>
        <taxon>Metazoa</taxon>
        <taxon>Spiralia</taxon>
        <taxon>Lophotrochozoa</taxon>
        <taxon>Annelida</taxon>
        <taxon>Clitellata</taxon>
        <taxon>Hirudinea</taxon>
        <taxon>Rhynchobdellida</taxon>
        <taxon>Glossiphoniidae</taxon>
        <taxon>Helobdella</taxon>
    </lineage>
</organism>
<reference evidence="3" key="3">
    <citation type="submission" date="2015-06" db="UniProtKB">
        <authorList>
            <consortium name="EnsemblMetazoa"/>
        </authorList>
    </citation>
    <scope>IDENTIFICATION</scope>
</reference>
<name>T1FDU2_HELRO</name>
<protein>
    <submittedName>
        <fullName evidence="2 3">Uncharacterized protein</fullName>
    </submittedName>
</protein>
<dbReference type="KEGG" id="hro:HELRODRAFT_178865"/>
<reference evidence="4" key="1">
    <citation type="submission" date="2012-12" db="EMBL/GenBank/DDBJ databases">
        <authorList>
            <person name="Hellsten U."/>
            <person name="Grimwood J."/>
            <person name="Chapman J.A."/>
            <person name="Shapiro H."/>
            <person name="Aerts A."/>
            <person name="Otillar R.P."/>
            <person name="Terry A.Y."/>
            <person name="Boore J.L."/>
            <person name="Simakov O."/>
            <person name="Marletaz F."/>
            <person name="Cho S.-J."/>
            <person name="Edsinger-Gonzales E."/>
            <person name="Havlak P."/>
            <person name="Kuo D.-H."/>
            <person name="Larsson T."/>
            <person name="Lv J."/>
            <person name="Arendt D."/>
            <person name="Savage R."/>
            <person name="Osoegawa K."/>
            <person name="de Jong P."/>
            <person name="Lindberg D.R."/>
            <person name="Seaver E.C."/>
            <person name="Weisblat D.A."/>
            <person name="Putnam N.H."/>
            <person name="Grigoriev I.V."/>
            <person name="Rokhsar D.S."/>
        </authorList>
    </citation>
    <scope>NUCLEOTIDE SEQUENCE</scope>
</reference>
<keyword evidence="4" id="KW-1185">Reference proteome</keyword>
<dbReference type="AlphaFoldDB" id="T1FDU2"/>
<dbReference type="CTD" id="20206991"/>
<reference evidence="2 4" key="2">
    <citation type="journal article" date="2013" name="Nature">
        <title>Insights into bilaterian evolution from three spiralian genomes.</title>
        <authorList>
            <person name="Simakov O."/>
            <person name="Marletaz F."/>
            <person name="Cho S.J."/>
            <person name="Edsinger-Gonzales E."/>
            <person name="Havlak P."/>
            <person name="Hellsten U."/>
            <person name="Kuo D.H."/>
            <person name="Larsson T."/>
            <person name="Lv J."/>
            <person name="Arendt D."/>
            <person name="Savage R."/>
            <person name="Osoegawa K."/>
            <person name="de Jong P."/>
            <person name="Grimwood J."/>
            <person name="Chapman J.A."/>
            <person name="Shapiro H."/>
            <person name="Aerts A."/>
            <person name="Otillar R.P."/>
            <person name="Terry A.Y."/>
            <person name="Boore J.L."/>
            <person name="Grigoriev I.V."/>
            <person name="Lindberg D.R."/>
            <person name="Seaver E.C."/>
            <person name="Weisblat D.A."/>
            <person name="Putnam N.H."/>
            <person name="Rokhsar D.S."/>
        </authorList>
    </citation>
    <scope>NUCLEOTIDE SEQUENCE</scope>
</reference>
<dbReference type="EnsemblMetazoa" id="HelroT178865">
    <property type="protein sequence ID" value="HelroP178865"/>
    <property type="gene ID" value="HelroG178865"/>
</dbReference>
<dbReference type="EMBL" id="AMQM01006582">
    <property type="status" value="NOT_ANNOTATED_CDS"/>
    <property type="molecule type" value="Genomic_DNA"/>
</dbReference>
<accession>T1FDU2</accession>